<keyword evidence="2" id="KW-0521">NADP</keyword>
<dbReference type="PROSITE" id="PS00061">
    <property type="entry name" value="ADH_SHORT"/>
    <property type="match status" value="1"/>
</dbReference>
<name>A0A9W4U725_9PLEO</name>
<dbReference type="Proteomes" id="UP001152607">
    <property type="component" value="Unassembled WGS sequence"/>
</dbReference>
<evidence type="ECO:0000256" key="3">
    <source>
        <dbReference type="ARBA" id="ARBA00023002"/>
    </source>
</evidence>
<dbReference type="InterPro" id="IPR002347">
    <property type="entry name" value="SDR_fam"/>
</dbReference>
<proteinExistence type="inferred from homology"/>
<dbReference type="AlphaFoldDB" id="A0A9W4U725"/>
<accession>A0A9W4U725</accession>
<comment type="similarity">
    <text evidence="1 4">Belongs to the short-chain dehydrogenases/reductases (SDR) family.</text>
</comment>
<reference evidence="5" key="1">
    <citation type="submission" date="2023-01" db="EMBL/GenBank/DDBJ databases">
        <authorList>
            <person name="Van Ghelder C."/>
            <person name="Rancurel C."/>
        </authorList>
    </citation>
    <scope>NUCLEOTIDE SEQUENCE</scope>
    <source>
        <strain evidence="5">CNCM I-4278</strain>
    </source>
</reference>
<dbReference type="GO" id="GO:0000140">
    <property type="term" value="F:acylglycerone-phosphate reductase (NADP+) activity"/>
    <property type="evidence" value="ECO:0007669"/>
    <property type="project" value="TreeGrafter"/>
</dbReference>
<dbReference type="OrthoDB" id="2102561at2759"/>
<evidence type="ECO:0000313" key="5">
    <source>
        <dbReference type="EMBL" id="CAI6288090.1"/>
    </source>
</evidence>
<keyword evidence="6" id="KW-1185">Reference proteome</keyword>
<dbReference type="SUPFAM" id="SSF51735">
    <property type="entry name" value="NAD(P)-binding Rossmann-fold domains"/>
    <property type="match status" value="1"/>
</dbReference>
<dbReference type="InterPro" id="IPR036291">
    <property type="entry name" value="NAD(P)-bd_dom_sf"/>
</dbReference>
<keyword evidence="3" id="KW-0560">Oxidoreductase</keyword>
<dbReference type="GO" id="GO:0005783">
    <property type="term" value="C:endoplasmic reticulum"/>
    <property type="evidence" value="ECO:0007669"/>
    <property type="project" value="TreeGrafter"/>
</dbReference>
<evidence type="ECO:0000256" key="2">
    <source>
        <dbReference type="ARBA" id="ARBA00022857"/>
    </source>
</evidence>
<dbReference type="EMBL" id="CAOQHR010000001">
    <property type="protein sequence ID" value="CAI6288090.1"/>
    <property type="molecule type" value="Genomic_DNA"/>
</dbReference>
<dbReference type="Pfam" id="PF00106">
    <property type="entry name" value="adh_short"/>
    <property type="match status" value="1"/>
</dbReference>
<dbReference type="InterPro" id="IPR020904">
    <property type="entry name" value="Sc_DH/Rdtase_CS"/>
</dbReference>
<dbReference type="PRINTS" id="PR00081">
    <property type="entry name" value="GDHRDH"/>
</dbReference>
<evidence type="ECO:0000256" key="4">
    <source>
        <dbReference type="RuleBase" id="RU000363"/>
    </source>
</evidence>
<dbReference type="GO" id="GO:0005811">
    <property type="term" value="C:lipid droplet"/>
    <property type="evidence" value="ECO:0007669"/>
    <property type="project" value="TreeGrafter"/>
</dbReference>
<dbReference type="PANTHER" id="PTHR44169">
    <property type="entry name" value="NADPH-DEPENDENT 1-ACYLDIHYDROXYACETONE PHOSPHATE REDUCTASE"/>
    <property type="match status" value="1"/>
</dbReference>
<organism evidence="5 6">
    <name type="scientific">Periconia digitata</name>
    <dbReference type="NCBI Taxonomy" id="1303443"/>
    <lineage>
        <taxon>Eukaryota</taxon>
        <taxon>Fungi</taxon>
        <taxon>Dikarya</taxon>
        <taxon>Ascomycota</taxon>
        <taxon>Pezizomycotina</taxon>
        <taxon>Dothideomycetes</taxon>
        <taxon>Pleosporomycetidae</taxon>
        <taxon>Pleosporales</taxon>
        <taxon>Massarineae</taxon>
        <taxon>Periconiaceae</taxon>
        <taxon>Periconia</taxon>
    </lineage>
</organism>
<gene>
    <name evidence="5" type="ORF">PDIGIT_LOCUS2377</name>
</gene>
<protein>
    <submittedName>
        <fullName evidence="5">Uncharacterized protein</fullName>
    </submittedName>
</protein>
<comment type="caution">
    <text evidence="5">The sequence shown here is derived from an EMBL/GenBank/DDBJ whole genome shotgun (WGS) entry which is preliminary data.</text>
</comment>
<evidence type="ECO:0000313" key="6">
    <source>
        <dbReference type="Proteomes" id="UP001152607"/>
    </source>
</evidence>
<sequence length="278" mass="29937">MKTAIITGCSPGGIGHALALELKHRGLRVFATGRSLEKISDLKKSGIECLSLTVDEPASVAAFREEVVKLLGGQGLDYLFNNAGMAAFRPATESDLGVCKTMFGANVFGVIDMCQTFLPSLLAAKGVIVNVGSVAGHLPLPFMSNYCASKAALHAYSECMRVELAPLGVRAVYVMTGNVKTNTVNVKYHLEEGSLWYPVKENYEKEQEKAATTGMAPAAFAVQLADQTLNSRRDTVWVGEGALMTRIISGLENYLPFKLWPAAFSHGYGMKRIGAPRN</sequence>
<dbReference type="PRINTS" id="PR00080">
    <property type="entry name" value="SDRFAMILY"/>
</dbReference>
<dbReference type="GO" id="GO:0006654">
    <property type="term" value="P:phosphatidic acid biosynthetic process"/>
    <property type="evidence" value="ECO:0007669"/>
    <property type="project" value="TreeGrafter"/>
</dbReference>
<dbReference type="GO" id="GO:0019433">
    <property type="term" value="P:triglyceride catabolic process"/>
    <property type="evidence" value="ECO:0007669"/>
    <property type="project" value="TreeGrafter"/>
</dbReference>
<dbReference type="PANTHER" id="PTHR44169:SF6">
    <property type="entry name" value="NADPH-DEPENDENT 1-ACYLDIHYDROXYACETONE PHOSPHATE REDUCTASE"/>
    <property type="match status" value="1"/>
</dbReference>
<dbReference type="GO" id="GO:0004806">
    <property type="term" value="F:triacylglycerol lipase activity"/>
    <property type="evidence" value="ECO:0007669"/>
    <property type="project" value="TreeGrafter"/>
</dbReference>
<evidence type="ECO:0000256" key="1">
    <source>
        <dbReference type="ARBA" id="ARBA00006484"/>
    </source>
</evidence>
<dbReference type="Gene3D" id="3.40.50.720">
    <property type="entry name" value="NAD(P)-binding Rossmann-like Domain"/>
    <property type="match status" value="1"/>
</dbReference>